<dbReference type="InterPro" id="IPR020568">
    <property type="entry name" value="Ribosomal_Su5_D2-typ_SF"/>
</dbReference>
<feature type="active site" evidence="9">
    <location>
        <position position="11"/>
    </location>
</feature>
<comment type="caution">
    <text evidence="12">The sequence shown here is derived from an EMBL/GenBank/DDBJ whole genome shotgun (WGS) entry which is preliminary data.</text>
</comment>
<evidence type="ECO:0000313" key="12">
    <source>
        <dbReference type="EMBL" id="MDX8336792.1"/>
    </source>
</evidence>
<evidence type="ECO:0000259" key="10">
    <source>
        <dbReference type="Pfam" id="PF00288"/>
    </source>
</evidence>
<comment type="function">
    <text evidence="9">Catalyzes the phosphorylation of the position 2 hydroxy group of 4-diphosphocytidyl-2C-methyl-D-erythritol.</text>
</comment>
<dbReference type="SUPFAM" id="SSF55060">
    <property type="entry name" value="GHMP Kinase, C-terminal domain"/>
    <property type="match status" value="1"/>
</dbReference>
<dbReference type="InterPro" id="IPR036554">
    <property type="entry name" value="GHMP_kinase_C_sf"/>
</dbReference>
<dbReference type="GO" id="GO:0050515">
    <property type="term" value="F:4-(cytidine 5'-diphospho)-2-C-methyl-D-erythritol kinase activity"/>
    <property type="evidence" value="ECO:0007669"/>
    <property type="project" value="UniProtKB-EC"/>
</dbReference>
<dbReference type="RefSeq" id="WP_320314170.1">
    <property type="nucleotide sequence ID" value="NZ_JAVIKH010000013.1"/>
</dbReference>
<feature type="binding site" evidence="9">
    <location>
        <begin position="97"/>
        <end position="107"/>
    </location>
    <ligand>
        <name>ATP</name>
        <dbReference type="ChEBI" id="CHEBI:30616"/>
    </ligand>
</feature>
<evidence type="ECO:0000256" key="9">
    <source>
        <dbReference type="HAMAP-Rule" id="MF_00061"/>
    </source>
</evidence>
<evidence type="ECO:0000256" key="4">
    <source>
        <dbReference type="ARBA" id="ARBA00022679"/>
    </source>
</evidence>
<keyword evidence="6 9" id="KW-0418">Kinase</keyword>
<comment type="similarity">
    <text evidence="1 9">Belongs to the GHMP kinase family. IspE subfamily.</text>
</comment>
<evidence type="ECO:0000259" key="11">
    <source>
        <dbReference type="Pfam" id="PF08544"/>
    </source>
</evidence>
<dbReference type="PANTHER" id="PTHR43527">
    <property type="entry name" value="4-DIPHOSPHOCYTIDYL-2-C-METHYL-D-ERYTHRITOL KINASE, CHLOROPLASTIC"/>
    <property type="match status" value="1"/>
</dbReference>
<feature type="domain" description="GHMP kinase C-terminal" evidence="11">
    <location>
        <begin position="204"/>
        <end position="260"/>
    </location>
</feature>
<feature type="active site" evidence="9">
    <location>
        <position position="139"/>
    </location>
</feature>
<dbReference type="Gene3D" id="3.30.230.10">
    <property type="match status" value="1"/>
</dbReference>
<dbReference type="InterPro" id="IPR014721">
    <property type="entry name" value="Ribsml_uS5_D2-typ_fold_subgr"/>
</dbReference>
<gene>
    <name evidence="9 12" type="primary">ispE</name>
    <name evidence="12" type="ORF">RFV38_09850</name>
</gene>
<evidence type="ECO:0000256" key="2">
    <source>
        <dbReference type="ARBA" id="ARBA00012052"/>
    </source>
</evidence>
<evidence type="ECO:0000256" key="3">
    <source>
        <dbReference type="ARBA" id="ARBA00017473"/>
    </source>
</evidence>
<dbReference type="Gene3D" id="3.30.70.890">
    <property type="entry name" value="GHMP kinase, C-terminal domain"/>
    <property type="match status" value="1"/>
</dbReference>
<dbReference type="SUPFAM" id="SSF54211">
    <property type="entry name" value="Ribosomal protein S5 domain 2-like"/>
    <property type="match status" value="1"/>
</dbReference>
<evidence type="ECO:0000256" key="1">
    <source>
        <dbReference type="ARBA" id="ARBA00009684"/>
    </source>
</evidence>
<dbReference type="InterPro" id="IPR004424">
    <property type="entry name" value="IspE"/>
</dbReference>
<keyword evidence="9" id="KW-0414">Isoprene biosynthesis</keyword>
<dbReference type="Proteomes" id="UP001279681">
    <property type="component" value="Unassembled WGS sequence"/>
</dbReference>
<evidence type="ECO:0000313" key="13">
    <source>
        <dbReference type="Proteomes" id="UP001279681"/>
    </source>
</evidence>
<dbReference type="Pfam" id="PF08544">
    <property type="entry name" value="GHMP_kinases_C"/>
    <property type="match status" value="1"/>
</dbReference>
<sequence length="286" mass="32521">MKIYNLQSNAKINIGLNITGVLENGYHLLDMTMLPVDLADKLTIKVSDKFGKLKIKTNKKDIPVDESNILYKIYKKFYEVSNIMPIEIEVYLEKKIPHQAGLGGGSSNGAVFLNFLNNYHNNILTFDELIELGKNIGADIPFFILNKACRVRGIGEKLLEIQNNLNVSLVIIKPSFGVSTVDAYKEIKNIKNPKMANINEIINGLKNNDLELVEKNIENNLEEALLKSDEKLVQFKKKLSEVKDLKFFMSGSGSAYYAFLIKDIHEQISNLKYRFNDCEVFLCNFK</sequence>
<dbReference type="EMBL" id="JAVIKH010000013">
    <property type="protein sequence ID" value="MDX8336792.1"/>
    <property type="molecule type" value="Genomic_DNA"/>
</dbReference>
<evidence type="ECO:0000256" key="7">
    <source>
        <dbReference type="ARBA" id="ARBA00022840"/>
    </source>
</evidence>
<evidence type="ECO:0000256" key="8">
    <source>
        <dbReference type="ARBA" id="ARBA00032554"/>
    </source>
</evidence>
<dbReference type="EC" id="2.7.1.148" evidence="2 9"/>
<dbReference type="InterPro" id="IPR013750">
    <property type="entry name" value="GHMP_kinase_C_dom"/>
</dbReference>
<dbReference type="Pfam" id="PF00288">
    <property type="entry name" value="GHMP_kinases_N"/>
    <property type="match status" value="1"/>
</dbReference>
<accession>A0ABU4WB66</accession>
<proteinExistence type="inferred from homology"/>
<dbReference type="HAMAP" id="MF_00061">
    <property type="entry name" value="IspE"/>
    <property type="match status" value="1"/>
</dbReference>
<dbReference type="NCBIfam" id="TIGR00154">
    <property type="entry name" value="ispE"/>
    <property type="match status" value="1"/>
</dbReference>
<dbReference type="PIRSF" id="PIRSF010376">
    <property type="entry name" value="IspE"/>
    <property type="match status" value="1"/>
</dbReference>
<comment type="catalytic activity">
    <reaction evidence="9">
        <text>4-CDP-2-C-methyl-D-erythritol + ATP = 4-CDP-2-C-methyl-D-erythritol 2-phosphate + ADP + H(+)</text>
        <dbReference type="Rhea" id="RHEA:18437"/>
        <dbReference type="ChEBI" id="CHEBI:15378"/>
        <dbReference type="ChEBI" id="CHEBI:30616"/>
        <dbReference type="ChEBI" id="CHEBI:57823"/>
        <dbReference type="ChEBI" id="CHEBI:57919"/>
        <dbReference type="ChEBI" id="CHEBI:456216"/>
        <dbReference type="EC" id="2.7.1.148"/>
    </reaction>
</comment>
<protein>
    <recommendedName>
        <fullName evidence="3 9">4-diphosphocytidyl-2-C-methyl-D-erythritol kinase</fullName>
        <shortName evidence="9">CMK</shortName>
        <ecNumber evidence="2 9">2.7.1.148</ecNumber>
    </recommendedName>
    <alternativeName>
        <fullName evidence="8 9">4-(cytidine-5'-diphospho)-2-C-methyl-D-erythritol kinase</fullName>
    </alternativeName>
</protein>
<evidence type="ECO:0000256" key="5">
    <source>
        <dbReference type="ARBA" id="ARBA00022741"/>
    </source>
</evidence>
<reference evidence="13" key="1">
    <citation type="submission" date="2023-07" db="EMBL/GenBank/DDBJ databases">
        <authorList>
            <person name="Colorado M.A."/>
            <person name="Villamil L.M."/>
            <person name="Melo J.F."/>
            <person name="Rodriguez J.A."/>
            <person name="Ruiz R.Y."/>
        </authorList>
    </citation>
    <scope>NUCLEOTIDE SEQUENCE [LARGE SCALE GENOMIC DNA]</scope>
    <source>
        <strain evidence="13">C33</strain>
    </source>
</reference>
<evidence type="ECO:0000256" key="6">
    <source>
        <dbReference type="ARBA" id="ARBA00022777"/>
    </source>
</evidence>
<organism evidence="12 13">
    <name type="scientific">Candidatus Cetobacterium colombiensis</name>
    <dbReference type="NCBI Taxonomy" id="3073100"/>
    <lineage>
        <taxon>Bacteria</taxon>
        <taxon>Fusobacteriati</taxon>
        <taxon>Fusobacteriota</taxon>
        <taxon>Fusobacteriia</taxon>
        <taxon>Fusobacteriales</taxon>
        <taxon>Fusobacteriaceae</taxon>
        <taxon>Cetobacterium</taxon>
    </lineage>
</organism>
<dbReference type="PANTHER" id="PTHR43527:SF2">
    <property type="entry name" value="4-DIPHOSPHOCYTIDYL-2-C-METHYL-D-ERYTHRITOL KINASE, CHLOROPLASTIC"/>
    <property type="match status" value="1"/>
</dbReference>
<feature type="domain" description="GHMP kinase N-terminal" evidence="10">
    <location>
        <begin position="68"/>
        <end position="145"/>
    </location>
</feature>
<comment type="pathway">
    <text evidence="9">Isoprenoid biosynthesis; isopentenyl diphosphate biosynthesis via DXP pathway; isopentenyl diphosphate from 1-deoxy-D-xylulose 5-phosphate: step 3/6.</text>
</comment>
<name>A0ABU4WB66_9FUSO</name>
<keyword evidence="7 9" id="KW-0067">ATP-binding</keyword>
<keyword evidence="4 9" id="KW-0808">Transferase</keyword>
<dbReference type="InterPro" id="IPR006204">
    <property type="entry name" value="GHMP_kinase_N_dom"/>
</dbReference>
<keyword evidence="13" id="KW-1185">Reference proteome</keyword>
<keyword evidence="5 9" id="KW-0547">Nucleotide-binding</keyword>